<dbReference type="PANTHER" id="PTHR45825">
    <property type="entry name" value="GRANULE-BOUND STARCH SYNTHASE 1, CHLOROPLASTIC/AMYLOPLASTIC"/>
    <property type="match status" value="1"/>
</dbReference>
<feature type="domain" description="Starch synthase catalytic" evidence="9">
    <location>
        <begin position="25"/>
        <end position="258"/>
    </location>
</feature>
<reference evidence="11" key="1">
    <citation type="submission" date="2017-09" db="EMBL/GenBank/DDBJ databases">
        <title>Depth-based differentiation of microbial function through sediment-hosted aquifers and enrichment of novel symbionts in the deep terrestrial subsurface.</title>
        <authorList>
            <person name="Probst A.J."/>
            <person name="Ladd B."/>
            <person name="Jarett J.K."/>
            <person name="Geller-Mcgrath D.E."/>
            <person name="Sieber C.M.K."/>
            <person name="Emerson J.B."/>
            <person name="Anantharaman K."/>
            <person name="Thomas B.C."/>
            <person name="Malmstrom R."/>
            <person name="Stieglmeier M."/>
            <person name="Klingl A."/>
            <person name="Woyke T."/>
            <person name="Ryan C.M."/>
            <person name="Banfield J.F."/>
        </authorList>
    </citation>
    <scope>NUCLEOTIDE SEQUENCE [LARGE SCALE GENOMIC DNA]</scope>
</reference>
<evidence type="ECO:0000313" key="10">
    <source>
        <dbReference type="EMBL" id="PIY90994.1"/>
    </source>
</evidence>
<dbReference type="Pfam" id="PF08323">
    <property type="entry name" value="Glyco_transf_5"/>
    <property type="match status" value="1"/>
</dbReference>
<protein>
    <recommendedName>
        <fullName evidence="7">Glycogen synthase</fullName>
        <ecNumber evidence="7">2.4.1.21</ecNumber>
    </recommendedName>
    <alternativeName>
        <fullName evidence="7">Starch [bacterial glycogen] synthase</fullName>
    </alternativeName>
</protein>
<dbReference type="EMBL" id="PFLX01000014">
    <property type="protein sequence ID" value="PIY90994.1"/>
    <property type="molecule type" value="Genomic_DNA"/>
</dbReference>
<comment type="similarity">
    <text evidence="3 7">Belongs to the glycosyltransferase 1 family. Bacterial/plant glycogen synthase subfamily.</text>
</comment>
<evidence type="ECO:0000313" key="11">
    <source>
        <dbReference type="Proteomes" id="UP000230055"/>
    </source>
</evidence>
<evidence type="ECO:0000256" key="2">
    <source>
        <dbReference type="ARBA" id="ARBA00002764"/>
    </source>
</evidence>
<dbReference type="SUPFAM" id="SSF53756">
    <property type="entry name" value="UDP-Glycosyltransferase/glycogen phosphorylase"/>
    <property type="match status" value="1"/>
</dbReference>
<dbReference type="Proteomes" id="UP000230055">
    <property type="component" value="Unassembled WGS sequence"/>
</dbReference>
<organism evidence="10 11">
    <name type="scientific">Candidatus Nealsonbacteria bacterium CG_4_10_14_0_8_um_filter_35_10</name>
    <dbReference type="NCBI Taxonomy" id="1974683"/>
    <lineage>
        <taxon>Bacteria</taxon>
        <taxon>Candidatus Nealsoniibacteriota</taxon>
    </lineage>
</organism>
<evidence type="ECO:0000256" key="1">
    <source>
        <dbReference type="ARBA" id="ARBA00001478"/>
    </source>
</evidence>
<comment type="catalytic activity">
    <reaction evidence="1 7">
        <text>[(1-&gt;4)-alpha-D-glucosyl](n) + ADP-alpha-D-glucose = [(1-&gt;4)-alpha-D-glucosyl](n+1) + ADP + H(+)</text>
        <dbReference type="Rhea" id="RHEA:18189"/>
        <dbReference type="Rhea" id="RHEA-COMP:9584"/>
        <dbReference type="Rhea" id="RHEA-COMP:9587"/>
        <dbReference type="ChEBI" id="CHEBI:15378"/>
        <dbReference type="ChEBI" id="CHEBI:15444"/>
        <dbReference type="ChEBI" id="CHEBI:57498"/>
        <dbReference type="ChEBI" id="CHEBI:456216"/>
        <dbReference type="EC" id="2.4.1.21"/>
    </reaction>
</comment>
<dbReference type="InterPro" id="IPR001296">
    <property type="entry name" value="Glyco_trans_1"/>
</dbReference>
<dbReference type="GO" id="GO:0005978">
    <property type="term" value="P:glycogen biosynthetic process"/>
    <property type="evidence" value="ECO:0007669"/>
    <property type="project" value="UniProtKB-UniRule"/>
</dbReference>
<evidence type="ECO:0000259" key="9">
    <source>
        <dbReference type="Pfam" id="PF08323"/>
    </source>
</evidence>
<evidence type="ECO:0000256" key="5">
    <source>
        <dbReference type="ARBA" id="ARBA00022679"/>
    </source>
</evidence>
<evidence type="ECO:0000256" key="6">
    <source>
        <dbReference type="ARBA" id="ARBA00023056"/>
    </source>
</evidence>
<feature type="domain" description="Glycosyl transferase family 1" evidence="8">
    <location>
        <begin position="312"/>
        <end position="464"/>
    </location>
</feature>
<gene>
    <name evidence="7" type="primary">glgA</name>
    <name evidence="10" type="ORF">COY72_00520</name>
</gene>
<accession>A0A2M7R863</accession>
<dbReference type="GO" id="GO:0004373">
    <property type="term" value="F:alpha-1,4-glucan glucosyltransferase (UDP-glucose donor) activity"/>
    <property type="evidence" value="ECO:0007669"/>
    <property type="project" value="InterPro"/>
</dbReference>
<dbReference type="Pfam" id="PF00534">
    <property type="entry name" value="Glycos_transf_1"/>
    <property type="match status" value="1"/>
</dbReference>
<feature type="binding site" evidence="7">
    <location>
        <position position="38"/>
    </location>
    <ligand>
        <name>ADP-alpha-D-glucose</name>
        <dbReference type="ChEBI" id="CHEBI:57498"/>
    </ligand>
</feature>
<proteinExistence type="inferred from homology"/>
<dbReference type="HAMAP" id="MF_00484">
    <property type="entry name" value="Glycogen_synth"/>
    <property type="match status" value="1"/>
</dbReference>
<name>A0A2M7R863_9BACT</name>
<evidence type="ECO:0000256" key="3">
    <source>
        <dbReference type="ARBA" id="ARBA00010281"/>
    </source>
</evidence>
<keyword evidence="6 7" id="KW-0320">Glycogen biosynthesis</keyword>
<dbReference type="NCBIfam" id="TIGR02095">
    <property type="entry name" value="glgA"/>
    <property type="match status" value="1"/>
</dbReference>
<keyword evidence="5 7" id="KW-0808">Transferase</keyword>
<dbReference type="EC" id="2.4.1.21" evidence="7"/>
<evidence type="ECO:0000259" key="8">
    <source>
        <dbReference type="Pfam" id="PF00534"/>
    </source>
</evidence>
<dbReference type="InterPro" id="IPR011835">
    <property type="entry name" value="GS/SS"/>
</dbReference>
<dbReference type="GO" id="GO:0009011">
    <property type="term" value="F:alpha-1,4-glucan glucosyltransferase (ADP-glucose donor) activity"/>
    <property type="evidence" value="ECO:0007669"/>
    <property type="project" value="UniProtKB-UniRule"/>
</dbReference>
<keyword evidence="4 7" id="KW-0328">Glycosyltransferase</keyword>
<dbReference type="Gene3D" id="3.40.50.2000">
    <property type="entry name" value="Glycogen Phosphorylase B"/>
    <property type="match status" value="2"/>
</dbReference>
<dbReference type="CDD" id="cd03791">
    <property type="entry name" value="GT5_Glycogen_synthase_DULL1-like"/>
    <property type="match status" value="1"/>
</dbReference>
<dbReference type="AlphaFoldDB" id="A0A2M7R863"/>
<comment type="function">
    <text evidence="2 7">Synthesizes alpha-1,4-glucan chains using ADP-glucose.</text>
</comment>
<dbReference type="PANTHER" id="PTHR45825:SF11">
    <property type="entry name" value="ALPHA AMYLASE DOMAIN-CONTAINING PROTEIN"/>
    <property type="match status" value="1"/>
</dbReference>
<dbReference type="InterPro" id="IPR013534">
    <property type="entry name" value="Starch_synth_cat_dom"/>
</dbReference>
<dbReference type="UniPathway" id="UPA00164"/>
<sequence>MTFLTRNISRLVIMVKRQKISNVVKILFVASECTPIVKVGGLGDVIGSLPKALKELGVDVRICLPKYQIIDLKKHKFEQVAKNIIVKDDKVNVYQGFLPDSKILVYLLENEKYFGENGVYHGLFSFQGIQRFLFFSQAVLEIFPAIDWFPDIIHCHDWHTAILPVLAKLNPKSEILNLKSVLTVHNLSTQGKWNQKEILDFLNLRGNELPTLKLRDKNSDFNALQQGILNADLLNTVSPTYAKKILTKEYGEDLEESLIKRKKELFGILNGIDKKRFNPETDPNLKANYSLKNLEKKIENKIHLQEILNFKKSPETPLLAFIGRLDLQKGIDLIIEVIPELIKLGCQLRILGVGSPDYEKKLLELSQKYPKNISAQIKFDPVLAQKIYAGADIFLMPSKFEPCGLGQMIAMRYGTIPIARQTGGLVDTIDDGKTGFLFKEYQVEVFLKTIKKVLNLYQDKREWQKLMRAAMKKDFSWTLSAKKYLKLYKKLLNV</sequence>
<comment type="pathway">
    <text evidence="7">Glycan biosynthesis; glycogen biosynthesis.</text>
</comment>
<comment type="caution">
    <text evidence="10">The sequence shown here is derived from an EMBL/GenBank/DDBJ whole genome shotgun (WGS) entry which is preliminary data.</text>
</comment>
<evidence type="ECO:0000256" key="7">
    <source>
        <dbReference type="HAMAP-Rule" id="MF_00484"/>
    </source>
</evidence>
<evidence type="ECO:0000256" key="4">
    <source>
        <dbReference type="ARBA" id="ARBA00022676"/>
    </source>
</evidence>